<organism evidence="1 2">
    <name type="scientific">Herbihabitans rhizosphaerae</name>
    <dbReference type="NCBI Taxonomy" id="1872711"/>
    <lineage>
        <taxon>Bacteria</taxon>
        <taxon>Bacillati</taxon>
        <taxon>Actinomycetota</taxon>
        <taxon>Actinomycetes</taxon>
        <taxon>Pseudonocardiales</taxon>
        <taxon>Pseudonocardiaceae</taxon>
        <taxon>Herbihabitans</taxon>
    </lineage>
</organism>
<evidence type="ECO:0000313" key="2">
    <source>
        <dbReference type="Proteomes" id="UP000294257"/>
    </source>
</evidence>
<dbReference type="Proteomes" id="UP000294257">
    <property type="component" value="Unassembled WGS sequence"/>
</dbReference>
<dbReference type="EMBL" id="SGWQ01000010">
    <property type="protein sequence ID" value="RZS33967.1"/>
    <property type="molecule type" value="Genomic_DNA"/>
</dbReference>
<evidence type="ECO:0000313" key="1">
    <source>
        <dbReference type="EMBL" id="RZS33967.1"/>
    </source>
</evidence>
<sequence length="93" mass="10555">MLEHDQNLLVRFTKLANEVSTLDTRAARDLARELSQALGWTNASEQACRMRRLALCMLDLALEFQDRAADLDRVIIDMPVGCPRGAIDRDRRA</sequence>
<dbReference type="RefSeq" id="WP_130347257.1">
    <property type="nucleotide sequence ID" value="NZ_SGWQ01000010.1"/>
</dbReference>
<dbReference type="AlphaFoldDB" id="A0A4V2ERT3"/>
<protein>
    <submittedName>
        <fullName evidence="1">Uncharacterized protein</fullName>
    </submittedName>
</protein>
<accession>A0A4V2ERT3</accession>
<keyword evidence="2" id="KW-1185">Reference proteome</keyword>
<name>A0A4V2ERT3_9PSEU</name>
<comment type="caution">
    <text evidence="1">The sequence shown here is derived from an EMBL/GenBank/DDBJ whole genome shotgun (WGS) entry which is preliminary data.</text>
</comment>
<gene>
    <name evidence="1" type="ORF">EV193_110117</name>
</gene>
<reference evidence="1 2" key="1">
    <citation type="submission" date="2019-02" db="EMBL/GenBank/DDBJ databases">
        <title>Genomic Encyclopedia of Type Strains, Phase IV (KMG-IV): sequencing the most valuable type-strain genomes for metagenomic binning, comparative biology and taxonomic classification.</title>
        <authorList>
            <person name="Goeker M."/>
        </authorList>
    </citation>
    <scope>NUCLEOTIDE SEQUENCE [LARGE SCALE GENOMIC DNA]</scope>
    <source>
        <strain evidence="1 2">DSM 101727</strain>
    </source>
</reference>
<proteinExistence type="predicted"/>